<dbReference type="InterPro" id="IPR000073">
    <property type="entry name" value="AB_hydrolase_1"/>
</dbReference>
<evidence type="ECO:0000259" key="3">
    <source>
        <dbReference type="Pfam" id="PF00561"/>
    </source>
</evidence>
<dbReference type="AlphaFoldDB" id="A0AAW9XDK3"/>
<name>A0AAW9XDK3_MESFC</name>
<proteinExistence type="inferred from homology"/>
<keyword evidence="4" id="KW-0378">Hydrolase</keyword>
<evidence type="ECO:0000256" key="1">
    <source>
        <dbReference type="ARBA" id="ARBA00006989"/>
    </source>
</evidence>
<dbReference type="PANTHER" id="PTHR43798">
    <property type="entry name" value="MONOACYLGLYCEROL LIPASE"/>
    <property type="match status" value="1"/>
</dbReference>
<comment type="caution">
    <text evidence="4">The sequence shown here is derived from an EMBL/GenBank/DDBJ whole genome shotgun (WGS) entry which is preliminary data.</text>
</comment>
<reference evidence="4" key="1">
    <citation type="submission" date="2018-07" db="EMBL/GenBank/DDBJ databases">
        <title>Genetic characterization of Mycoplasma hyopneumoniae, M. hyorhinis and M. flocculare isolates through whole genome sequencing analysis: comparative analysis of sequence types and putative genes involved in virulence.</title>
        <authorList>
            <person name="Fourour S."/>
            <person name="Lucas P."/>
            <person name="Touzain F."/>
            <person name="Tocqueville V."/>
            <person name="Kempf I."/>
            <person name="Marois-Crehan C."/>
        </authorList>
    </citation>
    <scope>NUCLEOTIDE SEQUENCE</scope>
    <source>
        <strain evidence="4">MF22</strain>
    </source>
</reference>
<accession>A0AAW9XDK3</accession>
<keyword evidence="2" id="KW-0719">Serine esterase</keyword>
<evidence type="ECO:0000256" key="2">
    <source>
        <dbReference type="ARBA" id="ARBA00022487"/>
    </source>
</evidence>
<sequence length="266" mass="30758">MQANKKIQVKNEEIFYFLEENNRPKVLFLHGFNSSHNFIFQLRKNKNRKYDIITFDFPGCGQSTSNGDISVEYYQKIAREFIKTLNLKIEIVVGHSLGATIALDVFKEKLAKKAVLVAPLNPYIFEHDLENELKKLGLWLLPKNLEQAKNSLANLVYENKFGYKNNLAENATKFFRAVEKKEGVFSNIVFNQILNLNWHKNVLLPLYKQKNNYLLIAGVKDNFVSLKSLEKVAIIFGQKIIKLENTGHAIFFEKSEEVNAEIEKIL</sequence>
<organism evidence="4 5">
    <name type="scientific">Mesomycoplasma flocculare</name>
    <name type="common">Mycoplasma flocculare</name>
    <dbReference type="NCBI Taxonomy" id="2128"/>
    <lineage>
        <taxon>Bacteria</taxon>
        <taxon>Bacillati</taxon>
        <taxon>Mycoplasmatota</taxon>
        <taxon>Mycoplasmoidales</taxon>
        <taxon>Metamycoplasmataceae</taxon>
        <taxon>Mesomycoplasma</taxon>
    </lineage>
</organism>
<evidence type="ECO:0000313" key="5">
    <source>
        <dbReference type="Proteomes" id="UP001193441"/>
    </source>
</evidence>
<dbReference type="Gene3D" id="3.40.50.1820">
    <property type="entry name" value="alpha/beta hydrolase"/>
    <property type="match status" value="1"/>
</dbReference>
<dbReference type="Proteomes" id="UP001193441">
    <property type="component" value="Unassembled WGS sequence"/>
</dbReference>
<feature type="domain" description="AB hydrolase-1" evidence="3">
    <location>
        <begin position="26"/>
        <end position="254"/>
    </location>
</feature>
<protein>
    <submittedName>
        <fullName evidence="4">Alpha/beta hydrolase</fullName>
    </submittedName>
</protein>
<dbReference type="GO" id="GO:0016020">
    <property type="term" value="C:membrane"/>
    <property type="evidence" value="ECO:0007669"/>
    <property type="project" value="TreeGrafter"/>
</dbReference>
<dbReference type="SUPFAM" id="SSF53474">
    <property type="entry name" value="alpha/beta-Hydrolases"/>
    <property type="match status" value="1"/>
</dbReference>
<dbReference type="GO" id="GO:0052689">
    <property type="term" value="F:carboxylic ester hydrolase activity"/>
    <property type="evidence" value="ECO:0007669"/>
    <property type="project" value="UniProtKB-KW"/>
</dbReference>
<dbReference type="InterPro" id="IPR050266">
    <property type="entry name" value="AB_hydrolase_sf"/>
</dbReference>
<dbReference type="EMBL" id="QQRD01000003">
    <property type="protein sequence ID" value="MXR56818.1"/>
    <property type="molecule type" value="Genomic_DNA"/>
</dbReference>
<dbReference type="RefSeq" id="WP_160581189.1">
    <property type="nucleotide sequence ID" value="NZ_QQRC01000003.1"/>
</dbReference>
<evidence type="ECO:0000313" key="4">
    <source>
        <dbReference type="EMBL" id="MXR56818.1"/>
    </source>
</evidence>
<dbReference type="PRINTS" id="PR00111">
    <property type="entry name" value="ABHYDROLASE"/>
</dbReference>
<dbReference type="Pfam" id="PF00561">
    <property type="entry name" value="Abhydrolase_1"/>
    <property type="match status" value="1"/>
</dbReference>
<comment type="similarity">
    <text evidence="1">Belongs to the lipase/esterase LIP3/BchO family.</text>
</comment>
<dbReference type="PANTHER" id="PTHR43798:SF33">
    <property type="entry name" value="HYDROLASE, PUTATIVE (AFU_ORTHOLOGUE AFUA_2G14860)-RELATED"/>
    <property type="match status" value="1"/>
</dbReference>
<gene>
    <name evidence="4" type="ORF">DR094_02270</name>
</gene>
<dbReference type="InterPro" id="IPR029058">
    <property type="entry name" value="AB_hydrolase_fold"/>
</dbReference>